<comment type="similarity">
    <text evidence="5 15">Belongs to the EPSP synthase family.</text>
</comment>
<evidence type="ECO:0000256" key="7">
    <source>
        <dbReference type="ARBA" id="ARBA00022498"/>
    </source>
</evidence>
<keyword evidence="9 15" id="KW-0808">Transferase</keyword>
<keyword evidence="11" id="KW-0520">NAD</keyword>
<dbReference type="Pfam" id="PF20463">
    <property type="entry name" value="PDH_C"/>
    <property type="match status" value="1"/>
</dbReference>
<feature type="binding site" evidence="15">
    <location>
        <position position="428"/>
    </location>
    <ligand>
        <name>phosphoenolpyruvate</name>
        <dbReference type="ChEBI" id="CHEBI:58702"/>
    </ligand>
</feature>
<evidence type="ECO:0000256" key="14">
    <source>
        <dbReference type="ARBA" id="ARBA00049260"/>
    </source>
</evidence>
<dbReference type="FunFam" id="1.10.3660.10:FF:000003">
    <property type="entry name" value="Prephenate dehydrogenase"/>
    <property type="match status" value="1"/>
</dbReference>
<gene>
    <name evidence="15 17" type="primary">aroA</name>
    <name evidence="17" type="ORF">YBY_22270</name>
</gene>
<keyword evidence="8 15" id="KW-0028">Amino-acid biosynthesis</keyword>
<feature type="binding site" evidence="15">
    <location>
        <position position="400"/>
    </location>
    <ligand>
        <name>phosphoenolpyruvate</name>
        <dbReference type="ChEBI" id="CHEBI:58702"/>
    </ligand>
</feature>
<feature type="active site" description="Proton acceptor" evidence="15">
    <location>
        <position position="621"/>
    </location>
</feature>
<feature type="binding site" evidence="15">
    <location>
        <position position="475"/>
    </location>
    <ligand>
        <name>3-phosphoshikimate</name>
        <dbReference type="ChEBI" id="CHEBI:145989"/>
    </ligand>
</feature>
<feature type="binding site" evidence="15">
    <location>
        <position position="694"/>
    </location>
    <ligand>
        <name>phosphoenolpyruvate</name>
        <dbReference type="ChEBI" id="CHEBI:58702"/>
    </ligand>
</feature>
<feature type="binding site" evidence="15">
    <location>
        <position position="327"/>
    </location>
    <ligand>
        <name>phosphoenolpyruvate</name>
        <dbReference type="ChEBI" id="CHEBI:58702"/>
    </ligand>
</feature>
<comment type="subcellular location">
    <subcellularLocation>
        <location evidence="15">Cytoplasm</location>
    </subcellularLocation>
</comment>
<dbReference type="GO" id="GO:0070403">
    <property type="term" value="F:NAD+ binding"/>
    <property type="evidence" value="ECO:0007669"/>
    <property type="project" value="InterPro"/>
</dbReference>
<dbReference type="SUPFAM" id="SSF55205">
    <property type="entry name" value="EPT/RTPC-like"/>
    <property type="match status" value="1"/>
</dbReference>
<dbReference type="PANTHER" id="PTHR21090:SF5">
    <property type="entry name" value="PENTAFUNCTIONAL AROM POLYPEPTIDE"/>
    <property type="match status" value="1"/>
</dbReference>
<dbReference type="InterPro" id="IPR008927">
    <property type="entry name" value="6-PGluconate_DH-like_C_sf"/>
</dbReference>
<dbReference type="AlphaFoldDB" id="A0A455WFV4"/>
<comment type="pathway">
    <text evidence="3">Amino-acid biosynthesis; L-tyrosine biosynthesis; (4-hydroxyphenyl)pyruvate from prephenate (NAD(+) route): step 1/1.</text>
</comment>
<feature type="domain" description="Prephenate/arogenate dehydrogenase" evidence="16">
    <location>
        <begin position="9"/>
        <end position="297"/>
    </location>
</feature>
<feature type="binding site" evidence="15">
    <location>
        <position position="621"/>
    </location>
    <ligand>
        <name>3-phosphoshikimate</name>
        <dbReference type="ChEBI" id="CHEBI:145989"/>
    </ligand>
</feature>
<dbReference type="Pfam" id="PF00275">
    <property type="entry name" value="EPSP_synthase"/>
    <property type="match status" value="1"/>
</dbReference>
<comment type="similarity">
    <text evidence="4">Belongs to the prephenate/arogenate dehydrogenase family.</text>
</comment>
<dbReference type="Gene3D" id="3.65.10.10">
    <property type="entry name" value="Enolpyruvate transferase domain"/>
    <property type="match status" value="2"/>
</dbReference>
<evidence type="ECO:0000256" key="13">
    <source>
        <dbReference type="ARBA" id="ARBA00044633"/>
    </source>
</evidence>
<dbReference type="EC" id="2.5.1.19" evidence="15"/>
<dbReference type="Gene3D" id="3.40.50.720">
    <property type="entry name" value="NAD(P)-binding Rossmann-like Domain"/>
    <property type="match status" value="1"/>
</dbReference>
<feature type="binding site" evidence="15">
    <location>
        <position position="332"/>
    </location>
    <ligand>
        <name>3-phosphoshikimate</name>
        <dbReference type="ChEBI" id="CHEBI:145989"/>
    </ligand>
</feature>
<comment type="caution">
    <text evidence="15">Lacks conserved residue(s) required for the propagation of feature annotation.</text>
</comment>
<evidence type="ECO:0000256" key="12">
    <source>
        <dbReference type="ARBA" id="ARBA00023141"/>
    </source>
</evidence>
<dbReference type="InterPro" id="IPR023193">
    <property type="entry name" value="EPSP_synthase_CS"/>
</dbReference>
<comment type="catalytic activity">
    <reaction evidence="13">
        <text>3-phosphoshikimate + phosphoenolpyruvate = 5-O-(1-carboxyvinyl)-3-phosphoshikimate + phosphate</text>
        <dbReference type="Rhea" id="RHEA:21256"/>
        <dbReference type="ChEBI" id="CHEBI:43474"/>
        <dbReference type="ChEBI" id="CHEBI:57701"/>
        <dbReference type="ChEBI" id="CHEBI:58702"/>
        <dbReference type="ChEBI" id="CHEBI:145989"/>
        <dbReference type="EC" id="2.5.1.19"/>
    </reaction>
    <physiologicalReaction direction="left-to-right" evidence="13">
        <dbReference type="Rhea" id="RHEA:21257"/>
    </physiologicalReaction>
</comment>
<feature type="binding site" evidence="15">
    <location>
        <position position="475"/>
    </location>
    <ligand>
        <name>phosphoenolpyruvate</name>
        <dbReference type="ChEBI" id="CHEBI:58702"/>
    </ligand>
</feature>
<dbReference type="InterPro" id="IPR046825">
    <property type="entry name" value="PDH_C"/>
</dbReference>
<comment type="catalytic activity">
    <reaction evidence="14">
        <text>prephenate + NAD(+) = 3-(4-hydroxyphenyl)pyruvate + CO2 + NADH</text>
        <dbReference type="Rhea" id="RHEA:13869"/>
        <dbReference type="ChEBI" id="CHEBI:16526"/>
        <dbReference type="ChEBI" id="CHEBI:29934"/>
        <dbReference type="ChEBI" id="CHEBI:36242"/>
        <dbReference type="ChEBI" id="CHEBI:57540"/>
        <dbReference type="ChEBI" id="CHEBI:57945"/>
        <dbReference type="EC" id="1.3.1.12"/>
    </reaction>
</comment>
<evidence type="ECO:0000256" key="3">
    <source>
        <dbReference type="ARBA" id="ARBA00005067"/>
    </source>
</evidence>
<dbReference type="InterPro" id="IPR001986">
    <property type="entry name" value="Enolpyruvate_Tfrase_dom"/>
</dbReference>
<dbReference type="SUPFAM" id="SSF51735">
    <property type="entry name" value="NAD(P)-binding Rossmann-fold domains"/>
    <property type="match status" value="1"/>
</dbReference>
<accession>A0A455WFV4</accession>
<dbReference type="InterPro" id="IPR046826">
    <property type="entry name" value="PDH_N"/>
</dbReference>
<evidence type="ECO:0000256" key="2">
    <source>
        <dbReference type="ARBA" id="ARBA00004811"/>
    </source>
</evidence>
<feature type="binding site" evidence="15">
    <location>
        <position position="327"/>
    </location>
    <ligand>
        <name>3-phosphoshikimate</name>
        <dbReference type="ChEBI" id="CHEBI:145989"/>
    </ligand>
</feature>
<dbReference type="PANTHER" id="PTHR21090">
    <property type="entry name" value="AROM/DEHYDROQUINATE SYNTHASE"/>
    <property type="match status" value="1"/>
</dbReference>
<name>A0A455WFV4_MARNT</name>
<keyword evidence="10" id="KW-0560">Oxidoreductase</keyword>
<dbReference type="NCBIfam" id="TIGR01356">
    <property type="entry name" value="aroA"/>
    <property type="match status" value="1"/>
</dbReference>
<feature type="binding site" evidence="15">
    <location>
        <position position="648"/>
    </location>
    <ligand>
        <name>3-phosphoshikimate</name>
        <dbReference type="ChEBI" id="CHEBI:145989"/>
    </ligand>
</feature>
<evidence type="ECO:0000313" key="17">
    <source>
        <dbReference type="EMBL" id="BBJ04378.1"/>
    </source>
</evidence>
<evidence type="ECO:0000256" key="10">
    <source>
        <dbReference type="ARBA" id="ARBA00023002"/>
    </source>
</evidence>
<dbReference type="GO" id="GO:0004665">
    <property type="term" value="F:prephenate dehydrogenase (NADP+) activity"/>
    <property type="evidence" value="ECO:0007669"/>
    <property type="project" value="InterPro"/>
</dbReference>
<comment type="function">
    <text evidence="1 15">Catalyzes the transfer of the enolpyruvyl moiety of phosphoenolpyruvate (PEP) to the 5-hydroxyl of shikimate-3-phosphate (S3P) to produce enolpyruvyl shikimate-3-phosphate and inorganic phosphate.</text>
</comment>
<comment type="subunit">
    <text evidence="15">Monomer.</text>
</comment>
<dbReference type="GO" id="GO:0006571">
    <property type="term" value="P:tyrosine biosynthetic process"/>
    <property type="evidence" value="ECO:0007669"/>
    <property type="project" value="UniProtKB-KW"/>
</dbReference>
<dbReference type="GO" id="GO:0003866">
    <property type="term" value="F:3-phosphoshikimate 1-carboxyvinyltransferase activity"/>
    <property type="evidence" value="ECO:0007669"/>
    <property type="project" value="UniProtKB-UniRule"/>
</dbReference>
<protein>
    <recommendedName>
        <fullName evidence="15">3-phosphoshikimate 1-carboxyvinyltransferase</fullName>
        <ecNumber evidence="15">2.5.1.19</ecNumber>
    </recommendedName>
    <alternativeName>
        <fullName evidence="15">5-enolpyruvylshikimate-3-phosphate synthase</fullName>
        <shortName evidence="15">EPSP synthase</shortName>
        <shortName evidence="15">EPSPS</shortName>
    </alternativeName>
</protein>
<dbReference type="GO" id="GO:0005737">
    <property type="term" value="C:cytoplasm"/>
    <property type="evidence" value="ECO:0007669"/>
    <property type="project" value="UniProtKB-SubCell"/>
</dbReference>
<evidence type="ECO:0000256" key="1">
    <source>
        <dbReference type="ARBA" id="ARBA00002174"/>
    </source>
</evidence>
<dbReference type="InterPro" id="IPR036968">
    <property type="entry name" value="Enolpyruvate_Tfrase_sf"/>
</dbReference>
<reference evidence="17" key="1">
    <citation type="submission" date="2019-03" db="EMBL/GenBank/DDBJ databases">
        <title>Whole genome analysis of nitrate-reducing bacteria Marinobacter hydrocarbonoclasticus YB03.</title>
        <authorList>
            <person name="Azam A.H."/>
            <person name="Yuk S.R."/>
            <person name="Kamarisima K."/>
            <person name="Miyanaga K."/>
            <person name="Tanji Y."/>
        </authorList>
    </citation>
    <scope>NUCLEOTIDE SEQUENCE</scope>
    <source>
        <strain evidence="17">YB03</strain>
    </source>
</reference>
<dbReference type="SUPFAM" id="SSF48179">
    <property type="entry name" value="6-phosphogluconate dehydrogenase C-terminal domain-like"/>
    <property type="match status" value="1"/>
</dbReference>
<comment type="pathway">
    <text evidence="2 15">Metabolic intermediate biosynthesis; chorismate biosynthesis; chorismate from D-erythrose 4-phosphate and phosphoenolpyruvate: step 6/7.</text>
</comment>
<proteinExistence type="inferred from homology"/>
<dbReference type="UniPathway" id="UPA00053">
    <property type="reaction ID" value="UER00089"/>
</dbReference>
<evidence type="ECO:0000256" key="5">
    <source>
        <dbReference type="ARBA" id="ARBA00009948"/>
    </source>
</evidence>
<feature type="binding site" evidence="15">
    <location>
        <position position="652"/>
    </location>
    <ligand>
        <name>phosphoenolpyruvate</name>
        <dbReference type="ChEBI" id="CHEBI:58702"/>
    </ligand>
</feature>
<dbReference type="FunFam" id="3.65.10.10:FF:000006">
    <property type="entry name" value="3-phosphoshikimate 1-carboxyvinyltransferase"/>
    <property type="match status" value="1"/>
</dbReference>
<dbReference type="PROSITE" id="PS00885">
    <property type="entry name" value="EPSP_SYNTHASE_2"/>
    <property type="match status" value="1"/>
</dbReference>
<evidence type="ECO:0000256" key="4">
    <source>
        <dbReference type="ARBA" id="ARBA00007964"/>
    </source>
</evidence>
<dbReference type="Gene3D" id="1.10.3660.10">
    <property type="entry name" value="6-phosphogluconate dehydrogenase C-terminal like domain"/>
    <property type="match status" value="1"/>
</dbReference>
<dbReference type="InterPro" id="IPR003099">
    <property type="entry name" value="Prephen_DH"/>
</dbReference>
<feature type="binding site" evidence="15">
    <location>
        <position position="473"/>
    </location>
    <ligand>
        <name>3-phosphoshikimate</name>
        <dbReference type="ChEBI" id="CHEBI:145989"/>
    </ligand>
</feature>
<dbReference type="GO" id="GO:0009423">
    <property type="term" value="P:chorismate biosynthetic process"/>
    <property type="evidence" value="ECO:0007669"/>
    <property type="project" value="UniProtKB-UniRule"/>
</dbReference>
<dbReference type="InterPro" id="IPR006264">
    <property type="entry name" value="EPSP_synthase"/>
</dbReference>
<organism evidence="17">
    <name type="scientific">Marinobacter nauticus</name>
    <name type="common">Marinobacter hydrocarbonoclasticus</name>
    <name type="synonym">Marinobacter aquaeolei</name>
    <dbReference type="NCBI Taxonomy" id="2743"/>
    <lineage>
        <taxon>Bacteria</taxon>
        <taxon>Pseudomonadati</taxon>
        <taxon>Pseudomonadota</taxon>
        <taxon>Gammaproteobacteria</taxon>
        <taxon>Pseudomonadales</taxon>
        <taxon>Marinobacteraceae</taxon>
        <taxon>Marinobacter</taxon>
    </lineage>
</organism>
<sequence length="742" mass="78399">MADDQPLFQRVAVIGLGLIGGSLASAIRKQRLARVVVGFDQKPEDAALGVDLGVIDQAATTLEQAVRGSDLVVLAVPVRATRVVLEQIRPWLASDAVLTDVGSTKSSFVADVKAVFGNLSPRVIPGHPIAGSEKSGIRAANPDLFANHKVILTPADDADAAALSGLTALWEGTGATVLTMSVAYHDEVLAATSHLPHLIAFSLVDTLAGEDENMDIFRYAAGGFRDFTRIAASDPVMWHDIFLSNRDAVLRVIDHFTQDLDQLRAAIANGDGATLLRVFSRAKAAREHFSKMLSGQAYVTNNTDKQVIFSMQPGGSVRGDIRVPGDKSMSHRSIMLGALAEGITEVKGFLEGEDSLATLQAFRDMGVTIEGPEDGFVRIHGVGMHGLQAPRGPLYLGNSGTAMRLFSGLLAAQLFDSELTGDASLSKRPMGRVADPLRAMGAVIDTAEGGRPPLRIRGGNPLTGIHYEMPVASAQVKSCLLLAGLYAEGVTSVTEPAPTRDHTERMLEGFGYHVHRDGATASVTGGGKLTACAIDVPADISSAAFFLVAASIAPDSDLTLRHVGMNPTRVGVINILRQMGANIEVLEERVIGGEPVADLRVRSAELRGIDIPEDQVPLAIDEFPVLFIAATCAKGRTVLRGAEELRVKESDRIQVMADGLAALGVETTVTPDGIVIEGGQTIGGGTVESHEDHRISMSFAVASLRATGPIRINDCANVATSFPGFVDLAKQTGIQISTEGEF</sequence>
<dbReference type="PROSITE" id="PS00104">
    <property type="entry name" value="EPSP_SYNTHASE_1"/>
    <property type="match status" value="1"/>
</dbReference>
<dbReference type="InterPro" id="IPR013792">
    <property type="entry name" value="RNA3'P_cycl/enolpyr_Trfase_a/b"/>
</dbReference>
<dbReference type="GO" id="GO:0008977">
    <property type="term" value="F:prephenate dehydrogenase (NAD+) activity"/>
    <property type="evidence" value="ECO:0007669"/>
    <property type="project" value="UniProtKB-EC"/>
</dbReference>
<feature type="binding site" evidence="15">
    <location>
        <position position="328"/>
    </location>
    <ligand>
        <name>3-phosphoshikimate</name>
        <dbReference type="ChEBI" id="CHEBI:145989"/>
    </ligand>
</feature>
<evidence type="ECO:0000256" key="15">
    <source>
        <dbReference type="HAMAP-Rule" id="MF_00210"/>
    </source>
</evidence>
<dbReference type="CDD" id="cd01556">
    <property type="entry name" value="EPSP_synthase"/>
    <property type="match status" value="1"/>
</dbReference>
<evidence type="ECO:0000256" key="11">
    <source>
        <dbReference type="ARBA" id="ARBA00023027"/>
    </source>
</evidence>
<keyword evidence="7" id="KW-0827">Tyrosine biosynthesis</keyword>
<evidence type="ECO:0000256" key="9">
    <source>
        <dbReference type="ARBA" id="ARBA00022679"/>
    </source>
</evidence>
<keyword evidence="6 15" id="KW-0963">Cytoplasm</keyword>
<dbReference type="FunFam" id="3.40.50.720:FF:000208">
    <property type="entry name" value="Prephenate dehydrogenase"/>
    <property type="match status" value="1"/>
</dbReference>
<dbReference type="HAMAP" id="MF_00210">
    <property type="entry name" value="EPSP_synth"/>
    <property type="match status" value="1"/>
</dbReference>
<dbReference type="Pfam" id="PF02153">
    <property type="entry name" value="PDH_N"/>
    <property type="match status" value="1"/>
</dbReference>
<dbReference type="InterPro" id="IPR036291">
    <property type="entry name" value="NAD(P)-bd_dom_sf"/>
</dbReference>
<keyword evidence="12 15" id="KW-0057">Aromatic amino acid biosynthesis</keyword>
<dbReference type="FunFam" id="3.65.10.10:FF:000005">
    <property type="entry name" value="3-phosphoshikimate 1-carboxyvinyltransferase"/>
    <property type="match status" value="1"/>
</dbReference>
<evidence type="ECO:0000256" key="6">
    <source>
        <dbReference type="ARBA" id="ARBA00022490"/>
    </source>
</evidence>
<dbReference type="PROSITE" id="PS51176">
    <property type="entry name" value="PDH_ADH"/>
    <property type="match status" value="1"/>
</dbReference>
<dbReference type="NCBIfam" id="NF011381">
    <property type="entry name" value="PRK14806.1"/>
    <property type="match status" value="1"/>
</dbReference>
<dbReference type="EMBL" id="AP019537">
    <property type="protein sequence ID" value="BBJ04378.1"/>
    <property type="molecule type" value="Genomic_DNA"/>
</dbReference>
<evidence type="ECO:0000256" key="8">
    <source>
        <dbReference type="ARBA" id="ARBA00022605"/>
    </source>
</evidence>
<evidence type="ECO:0000259" key="16">
    <source>
        <dbReference type="PROSITE" id="PS51176"/>
    </source>
</evidence>